<evidence type="ECO:0000313" key="2">
    <source>
        <dbReference type="Proteomes" id="UP000533476"/>
    </source>
</evidence>
<protein>
    <submittedName>
        <fullName evidence="1">Uncharacterized protein</fullName>
    </submittedName>
</protein>
<sequence length="218" mass="24642">MTCPIYWMPQCDLGTVPDDRFRRWHGQRFLSLWGNRGHILAPGPEIWPSMETLMPMKNHVWYCRTWQKVPARSKPAACTVELPVPHGVADAALTLLNRVLDVLPLKRLVLTRPAGLALDAAEHSILTLMDSVTDRIWLDAASFGWTGLSYLLAQHPHLQAVGAAEPQLVRLAEITKRPLQLMDFSGQPAVDIPLLPRYPIFPDEYSRDNSLPPGWRSR</sequence>
<evidence type="ECO:0000313" key="1">
    <source>
        <dbReference type="EMBL" id="NMP23009.1"/>
    </source>
</evidence>
<gene>
    <name evidence="1" type="ORF">HIJ39_11685</name>
</gene>
<organism evidence="1 2">
    <name type="scientific">Sulfobacillus harzensis</name>
    <dbReference type="NCBI Taxonomy" id="2729629"/>
    <lineage>
        <taxon>Bacteria</taxon>
        <taxon>Bacillati</taxon>
        <taxon>Bacillota</taxon>
        <taxon>Clostridia</taxon>
        <taxon>Eubacteriales</taxon>
        <taxon>Clostridiales Family XVII. Incertae Sedis</taxon>
        <taxon>Sulfobacillus</taxon>
    </lineage>
</organism>
<name>A0A7Y0L470_9FIRM</name>
<accession>A0A7Y0L470</accession>
<dbReference type="Proteomes" id="UP000533476">
    <property type="component" value="Unassembled WGS sequence"/>
</dbReference>
<comment type="caution">
    <text evidence="1">The sequence shown here is derived from an EMBL/GenBank/DDBJ whole genome shotgun (WGS) entry which is preliminary data.</text>
</comment>
<dbReference type="EMBL" id="JABBVZ010000037">
    <property type="protein sequence ID" value="NMP23009.1"/>
    <property type="molecule type" value="Genomic_DNA"/>
</dbReference>
<dbReference type="RefSeq" id="WP_169099879.1">
    <property type="nucleotide sequence ID" value="NZ_JABBVZ010000037.1"/>
</dbReference>
<keyword evidence="2" id="KW-1185">Reference proteome</keyword>
<proteinExistence type="predicted"/>
<dbReference type="AlphaFoldDB" id="A0A7Y0L470"/>
<reference evidence="1 2" key="1">
    <citation type="submission" date="2020-04" db="EMBL/GenBank/DDBJ databases">
        <authorList>
            <person name="Zhang R."/>
            <person name="Schippers A."/>
        </authorList>
    </citation>
    <scope>NUCLEOTIDE SEQUENCE [LARGE SCALE GENOMIC DNA]</scope>
    <source>
        <strain evidence="1 2">DSM 109850</strain>
    </source>
</reference>